<sequence length="49" mass="5149">GRPGAVKFDAEGHVIGVIELDIADGTVHAIHSVTNPDKLAHLKMNSDMA</sequence>
<reference evidence="1 2" key="1">
    <citation type="submission" date="2019-03" db="EMBL/GenBank/DDBJ databases">
        <title>Draft genome sequences of novel Actinobacteria.</title>
        <authorList>
            <person name="Sahin N."/>
            <person name="Ay H."/>
            <person name="Saygin H."/>
        </authorList>
    </citation>
    <scope>NUCLEOTIDE SEQUENCE [LARGE SCALE GENOMIC DNA]</scope>
    <source>
        <strain evidence="1 2">KC310</strain>
    </source>
</reference>
<keyword evidence="2" id="KW-1185">Reference proteome</keyword>
<dbReference type="EMBL" id="SMKO01000423">
    <property type="protein sequence ID" value="TDC81752.1"/>
    <property type="molecule type" value="Genomic_DNA"/>
</dbReference>
<evidence type="ECO:0000313" key="2">
    <source>
        <dbReference type="Proteomes" id="UP000295258"/>
    </source>
</evidence>
<organism evidence="1 2">
    <name type="scientific">Nonomuraea deserti</name>
    <dbReference type="NCBI Taxonomy" id="1848322"/>
    <lineage>
        <taxon>Bacteria</taxon>
        <taxon>Bacillati</taxon>
        <taxon>Actinomycetota</taxon>
        <taxon>Actinomycetes</taxon>
        <taxon>Streptosporangiales</taxon>
        <taxon>Streptosporangiaceae</taxon>
        <taxon>Nonomuraea</taxon>
    </lineage>
</organism>
<protein>
    <submittedName>
        <fullName evidence="1">RNA polymerase subunit sigma-70</fullName>
    </submittedName>
</protein>
<gene>
    <name evidence="1" type="ORF">E1292_50480</name>
</gene>
<dbReference type="AlphaFoldDB" id="A0A4R4U190"/>
<evidence type="ECO:0000313" key="1">
    <source>
        <dbReference type="EMBL" id="TDC81752.1"/>
    </source>
</evidence>
<comment type="caution">
    <text evidence="1">The sequence shown here is derived from an EMBL/GenBank/DDBJ whole genome shotgun (WGS) entry which is preliminary data.</text>
</comment>
<dbReference type="Proteomes" id="UP000295258">
    <property type="component" value="Unassembled WGS sequence"/>
</dbReference>
<name>A0A4R4U190_9ACTN</name>
<proteinExistence type="predicted"/>
<accession>A0A4R4U190</accession>
<feature type="non-terminal residue" evidence="1">
    <location>
        <position position="1"/>
    </location>
</feature>